<dbReference type="Gene3D" id="3.40.50.300">
    <property type="entry name" value="P-loop containing nucleotide triphosphate hydrolases"/>
    <property type="match status" value="1"/>
</dbReference>
<keyword evidence="3 8" id="KW-0812">Transmembrane</keyword>
<feature type="domain" description="ABC transporter" evidence="9">
    <location>
        <begin position="346"/>
        <end position="585"/>
    </location>
</feature>
<feature type="transmembrane region" description="Helical" evidence="8">
    <location>
        <begin position="68"/>
        <end position="85"/>
    </location>
</feature>
<feature type="transmembrane region" description="Helical" evidence="8">
    <location>
        <begin position="138"/>
        <end position="160"/>
    </location>
</feature>
<comment type="subcellular location">
    <subcellularLocation>
        <location evidence="1">Cell membrane</location>
        <topology evidence="1">Multi-pass membrane protein</topology>
    </subcellularLocation>
</comment>
<evidence type="ECO:0000313" key="11">
    <source>
        <dbReference type="EMBL" id="QPI52409.1"/>
    </source>
</evidence>
<gene>
    <name evidence="11" type="ORF">IV454_13520</name>
</gene>
<name>A0AA48WIW3_9BURK</name>
<keyword evidence="7 8" id="KW-0472">Membrane</keyword>
<dbReference type="InterPro" id="IPR027417">
    <property type="entry name" value="P-loop_NTPase"/>
</dbReference>
<organism evidence="11 12">
    <name type="scientific">Massilia antarctica</name>
    <dbReference type="NCBI Taxonomy" id="2765360"/>
    <lineage>
        <taxon>Bacteria</taxon>
        <taxon>Pseudomonadati</taxon>
        <taxon>Pseudomonadota</taxon>
        <taxon>Betaproteobacteria</taxon>
        <taxon>Burkholderiales</taxon>
        <taxon>Oxalobacteraceae</taxon>
        <taxon>Telluria group</taxon>
        <taxon>Massilia</taxon>
    </lineage>
</organism>
<keyword evidence="6 8" id="KW-1133">Transmembrane helix</keyword>
<dbReference type="Gene3D" id="1.20.1560.10">
    <property type="entry name" value="ABC transporter type 1, transmembrane domain"/>
    <property type="match status" value="1"/>
</dbReference>
<feature type="transmembrane region" description="Helical" evidence="8">
    <location>
        <begin position="166"/>
        <end position="188"/>
    </location>
</feature>
<feature type="domain" description="ABC transmembrane type-1" evidence="10">
    <location>
        <begin position="29"/>
        <end position="311"/>
    </location>
</feature>
<dbReference type="PROSITE" id="PS50893">
    <property type="entry name" value="ABC_TRANSPORTER_2"/>
    <property type="match status" value="1"/>
</dbReference>
<sequence length="593" mass="65695">MKNTSSPIDYLKTSVFLLVTYNTKKARFALSIFLLMLSGGVVLLSSQLTGSLVEHLAAKGTQNPWTNFVAPILVLEILNLVFLYYGKSTGTFVANDITLNIRLALFKKFSRLPMKYFDQVSIGELLTRSTSEVSGLEAFLTLSMPRVLISLIVVLLILAFMLFTDVYFGSLILLSSLPAVVFVFLVIGRIRDSLRAYKAHLAGLNGQFAEYLQILPLMKVDVFSRYSEKMIGASSEELLAKAIFMIKINSLARSFANLLCYFPTFMVLFVGGYFTLSQQLSLGLLVTFLRFSERLRRPVAILLTELQTLQDASVTVERLSALMSADEETQALPEPAGPLRRLDGNVVFDRVWLAYQPGKPVLKGLSFSVPRGSSVGLVGRTGSGKTTTISLISHLYTIMQGDITIDGQPLERWNRSHLRQQIGVVNQNPVFIRGTLRDNLNMSLSEGLDKARDDRALLDACKLTGLHDLMEKSSRDLDSPIHDNGGNLSAGECQLLAITRVLLRDPAILILDEASAHTDSLTEDRVEFALAQLKHGRTSFTVAHRLNSVVACDKILVFADGRVVEEGTHDDLLARKGEYFTLYRQHGETAELS</sequence>
<dbReference type="InterPro" id="IPR003439">
    <property type="entry name" value="ABC_transporter-like_ATP-bd"/>
</dbReference>
<keyword evidence="4" id="KW-0547">Nucleotide-binding</keyword>
<dbReference type="Pfam" id="PF00005">
    <property type="entry name" value="ABC_tran"/>
    <property type="match status" value="1"/>
</dbReference>
<dbReference type="InterPro" id="IPR003593">
    <property type="entry name" value="AAA+_ATPase"/>
</dbReference>
<evidence type="ECO:0000256" key="8">
    <source>
        <dbReference type="SAM" id="Phobius"/>
    </source>
</evidence>
<feature type="transmembrane region" description="Helical" evidence="8">
    <location>
        <begin position="28"/>
        <end position="48"/>
    </location>
</feature>
<keyword evidence="12" id="KW-1185">Reference proteome</keyword>
<feature type="transmembrane region" description="Helical" evidence="8">
    <location>
        <begin position="255"/>
        <end position="276"/>
    </location>
</feature>
<reference evidence="11 12" key="1">
    <citation type="submission" date="2020-11" db="EMBL/GenBank/DDBJ databases">
        <authorList>
            <person name="Sun Q."/>
        </authorList>
    </citation>
    <scope>NUCLEOTIDE SEQUENCE [LARGE SCALE GENOMIC DNA]</scope>
    <source>
        <strain evidence="11 12">P8398</strain>
    </source>
</reference>
<evidence type="ECO:0000259" key="10">
    <source>
        <dbReference type="PROSITE" id="PS50929"/>
    </source>
</evidence>
<evidence type="ECO:0000256" key="2">
    <source>
        <dbReference type="ARBA" id="ARBA00022475"/>
    </source>
</evidence>
<keyword evidence="2" id="KW-1003">Cell membrane</keyword>
<dbReference type="PANTHER" id="PTHR43394">
    <property type="entry name" value="ATP-DEPENDENT PERMEASE MDL1, MITOCHONDRIAL"/>
    <property type="match status" value="1"/>
</dbReference>
<evidence type="ECO:0000256" key="3">
    <source>
        <dbReference type="ARBA" id="ARBA00022692"/>
    </source>
</evidence>
<evidence type="ECO:0000256" key="4">
    <source>
        <dbReference type="ARBA" id="ARBA00022741"/>
    </source>
</evidence>
<evidence type="ECO:0000256" key="1">
    <source>
        <dbReference type="ARBA" id="ARBA00004651"/>
    </source>
</evidence>
<dbReference type="Pfam" id="PF00664">
    <property type="entry name" value="ABC_membrane"/>
    <property type="match status" value="1"/>
</dbReference>
<dbReference type="CDD" id="cd07346">
    <property type="entry name" value="ABC_6TM_exporters"/>
    <property type="match status" value="1"/>
</dbReference>
<dbReference type="SMART" id="SM00382">
    <property type="entry name" value="AAA"/>
    <property type="match status" value="1"/>
</dbReference>
<dbReference type="InterPro" id="IPR039421">
    <property type="entry name" value="Type_1_exporter"/>
</dbReference>
<protein>
    <submittedName>
        <fullName evidence="11">ABC transporter ATP-binding protein</fullName>
    </submittedName>
</protein>
<dbReference type="SUPFAM" id="SSF52540">
    <property type="entry name" value="P-loop containing nucleoside triphosphate hydrolases"/>
    <property type="match status" value="1"/>
</dbReference>
<dbReference type="Proteomes" id="UP000662888">
    <property type="component" value="Chromosome"/>
</dbReference>
<dbReference type="EMBL" id="CP065053">
    <property type="protein sequence ID" value="QPI52409.1"/>
    <property type="molecule type" value="Genomic_DNA"/>
</dbReference>
<keyword evidence="5 11" id="KW-0067">ATP-binding</keyword>
<dbReference type="RefSeq" id="WP_206091864.1">
    <property type="nucleotide sequence ID" value="NZ_CP065053.1"/>
</dbReference>
<dbReference type="PROSITE" id="PS50929">
    <property type="entry name" value="ABC_TM1F"/>
    <property type="match status" value="1"/>
</dbReference>
<evidence type="ECO:0000259" key="9">
    <source>
        <dbReference type="PROSITE" id="PS50893"/>
    </source>
</evidence>
<accession>A0AA48WIW3</accession>
<evidence type="ECO:0000313" key="12">
    <source>
        <dbReference type="Proteomes" id="UP000662888"/>
    </source>
</evidence>
<proteinExistence type="predicted"/>
<dbReference type="GO" id="GO:0005524">
    <property type="term" value="F:ATP binding"/>
    <property type="evidence" value="ECO:0007669"/>
    <property type="project" value="UniProtKB-KW"/>
</dbReference>
<dbReference type="InterPro" id="IPR011527">
    <property type="entry name" value="ABC1_TM_dom"/>
</dbReference>
<evidence type="ECO:0000256" key="6">
    <source>
        <dbReference type="ARBA" id="ARBA00022989"/>
    </source>
</evidence>
<dbReference type="InterPro" id="IPR036640">
    <property type="entry name" value="ABC1_TM_sf"/>
</dbReference>
<evidence type="ECO:0000256" key="7">
    <source>
        <dbReference type="ARBA" id="ARBA00023136"/>
    </source>
</evidence>
<dbReference type="SUPFAM" id="SSF90123">
    <property type="entry name" value="ABC transporter transmembrane region"/>
    <property type="match status" value="1"/>
</dbReference>
<dbReference type="PANTHER" id="PTHR43394:SF1">
    <property type="entry name" value="ATP-BINDING CASSETTE SUB-FAMILY B MEMBER 10, MITOCHONDRIAL"/>
    <property type="match status" value="1"/>
</dbReference>
<evidence type="ECO:0000256" key="5">
    <source>
        <dbReference type="ARBA" id="ARBA00022840"/>
    </source>
</evidence>